<dbReference type="Proteomes" id="UP000277204">
    <property type="component" value="Unassembled WGS sequence"/>
</dbReference>
<reference evidence="1 2" key="1">
    <citation type="submission" date="2018-11" db="EMBL/GenBank/DDBJ databases">
        <authorList>
            <consortium name="Pathogen Informatics"/>
        </authorList>
    </citation>
    <scope>NUCLEOTIDE SEQUENCE [LARGE SCALE GENOMIC DNA]</scope>
    <source>
        <strain evidence="1 2">Zambia</strain>
    </source>
</reference>
<dbReference type="EMBL" id="UZAI01001202">
    <property type="protein sequence ID" value="VDO59586.1"/>
    <property type="molecule type" value="Genomic_DNA"/>
</dbReference>
<protein>
    <submittedName>
        <fullName evidence="1">Uncharacterized protein</fullName>
    </submittedName>
</protein>
<dbReference type="AlphaFoldDB" id="A0A183LJI6"/>
<sequence length="267" mass="30414">MVVGGSQQETLDPGFVLFGTRQQGVPVILRELVLPGGFELNTHLFMVYVFVFQLSTSICYMDCSPNCLLNENGCTIPRSIAQVIEGCQFKRINASTFQYQYIINMEELDHTGLWNCEYRGQRAVRSLELQAAETFPTNISNASDNPDNNITSNNKDIQIKNGLLQQNRTNIVNQSHRNNKNQSKFNKINSNATKSEMTENRKNTNNLDEATMETMHQTNAGLFSPTNNNNLHQHCEFHQFNDSSNNRLHNQNDIQELNINPTIYPVH</sequence>
<evidence type="ECO:0000313" key="1">
    <source>
        <dbReference type="EMBL" id="VDO59586.1"/>
    </source>
</evidence>
<proteinExistence type="predicted"/>
<accession>A0A183LJI6</accession>
<name>A0A183LJI6_9TREM</name>
<gene>
    <name evidence="1" type="ORF">SMRZ_LOCUS3961</name>
</gene>
<keyword evidence="2" id="KW-1185">Reference proteome</keyword>
<evidence type="ECO:0000313" key="2">
    <source>
        <dbReference type="Proteomes" id="UP000277204"/>
    </source>
</evidence>
<organism evidence="1 2">
    <name type="scientific">Schistosoma margrebowiei</name>
    <dbReference type="NCBI Taxonomy" id="48269"/>
    <lineage>
        <taxon>Eukaryota</taxon>
        <taxon>Metazoa</taxon>
        <taxon>Spiralia</taxon>
        <taxon>Lophotrochozoa</taxon>
        <taxon>Platyhelminthes</taxon>
        <taxon>Trematoda</taxon>
        <taxon>Digenea</taxon>
        <taxon>Strigeidida</taxon>
        <taxon>Schistosomatoidea</taxon>
        <taxon>Schistosomatidae</taxon>
        <taxon>Schistosoma</taxon>
    </lineage>
</organism>